<comment type="caution">
    <text evidence="5">The sequence shown here is derived from an EMBL/GenBank/DDBJ whole genome shotgun (WGS) entry which is preliminary data.</text>
</comment>
<evidence type="ECO:0000259" key="4">
    <source>
        <dbReference type="SMART" id="SM00337"/>
    </source>
</evidence>
<feature type="non-terminal residue" evidence="5">
    <location>
        <position position="397"/>
    </location>
</feature>
<dbReference type="PROSITE" id="PS01258">
    <property type="entry name" value="BH2"/>
    <property type="match status" value="1"/>
</dbReference>
<dbReference type="SMART" id="SM00337">
    <property type="entry name" value="BCL"/>
    <property type="match status" value="1"/>
</dbReference>
<evidence type="ECO:0000256" key="3">
    <source>
        <dbReference type="SAM" id="MobiDB-lite"/>
    </source>
</evidence>
<feature type="compositionally biased region" description="Basic residues" evidence="3">
    <location>
        <begin position="145"/>
        <end position="155"/>
    </location>
</feature>
<dbReference type="InterPro" id="IPR026298">
    <property type="entry name" value="Bcl-2_fam"/>
</dbReference>
<dbReference type="OrthoDB" id="8856583at2759"/>
<dbReference type="GO" id="GO:0008053">
    <property type="term" value="P:mitochondrial fusion"/>
    <property type="evidence" value="ECO:0007669"/>
    <property type="project" value="TreeGrafter"/>
</dbReference>
<feature type="region of interest" description="Disordered" evidence="3">
    <location>
        <begin position="95"/>
        <end position="115"/>
    </location>
</feature>
<reference evidence="5" key="1">
    <citation type="submission" date="2020-10" db="EMBL/GenBank/DDBJ databases">
        <title>Feather gene expression reveals the developmental basis of iridescence in African starlings.</title>
        <authorList>
            <person name="Rubenstein D.R."/>
        </authorList>
    </citation>
    <scope>NUCLEOTIDE SEQUENCE</scope>
    <source>
        <strain evidence="5">SS15</strain>
        <tissue evidence="5">Liver</tissue>
    </source>
</reference>
<sequence length="397" mass="44841">EGPHVLAGTISAVFASKNTSSRNYNRKQNGDACDGHEPLRELIIYFGMWSVPCPDKLHCHFAESCFPEGHGCQRGTNNQELRKICEQRFAQLASPPTQTRGWQANTAPADTPNKTLSCVQRAPKQGCAAQLPRLRLDVSTPLGKRPQRRPQHPRQIKPSNLPSSRTRAVQDSYKECEGNNPEELDAVLCWLQLEVSSPAMMEDYCVTLGQTHHIQKKTEQEMEITLVYSMGFCKNCDDYLQYVLQESHLGPAQTRVAHVLRAMASSLQDQTEEALRPLLDRIDITSVAAAKRIFKGVMDEKFADGNTNWGRIMTIFTFGGLLTKKLQEHGVQLTAEEKEEISYFITEYIINNKSEWIDANGGWENGFLTKFERRSLLSFSKITALLIAVVSLLREYY</sequence>
<feature type="domain" description="Bcl-2 Bcl-2 homology region 1-3" evidence="4">
    <location>
        <begin position="260"/>
        <end position="363"/>
    </location>
</feature>
<feature type="region of interest" description="Disordered" evidence="3">
    <location>
        <begin position="138"/>
        <end position="170"/>
    </location>
</feature>
<organism evidence="5">
    <name type="scientific">Lamprotornis superbus</name>
    <dbReference type="NCBI Taxonomy" id="245042"/>
    <lineage>
        <taxon>Eukaryota</taxon>
        <taxon>Metazoa</taxon>
        <taxon>Chordata</taxon>
        <taxon>Craniata</taxon>
        <taxon>Vertebrata</taxon>
        <taxon>Euteleostomi</taxon>
        <taxon>Archelosauria</taxon>
        <taxon>Archosauria</taxon>
        <taxon>Dinosauria</taxon>
        <taxon>Saurischia</taxon>
        <taxon>Theropoda</taxon>
        <taxon>Coelurosauria</taxon>
        <taxon>Aves</taxon>
        <taxon>Neognathae</taxon>
        <taxon>Neoaves</taxon>
        <taxon>Telluraves</taxon>
        <taxon>Australaves</taxon>
        <taxon>Passeriformes</taxon>
        <taxon>Sturnidae</taxon>
        <taxon>Lamprotornis</taxon>
    </lineage>
</organism>
<comment type="similarity">
    <text evidence="1">Belongs to the Bcl-2 family.</text>
</comment>
<dbReference type="GO" id="GO:0015267">
    <property type="term" value="F:channel activity"/>
    <property type="evidence" value="ECO:0007669"/>
    <property type="project" value="TreeGrafter"/>
</dbReference>
<feature type="compositionally biased region" description="Polar residues" evidence="3">
    <location>
        <begin position="157"/>
        <end position="169"/>
    </location>
</feature>
<keyword evidence="7" id="KW-1185">Reference proteome</keyword>
<dbReference type="Pfam" id="PF00452">
    <property type="entry name" value="Bcl-2"/>
    <property type="match status" value="1"/>
</dbReference>
<dbReference type="GO" id="GO:0097192">
    <property type="term" value="P:extrinsic apoptotic signaling pathway in absence of ligand"/>
    <property type="evidence" value="ECO:0007669"/>
    <property type="project" value="TreeGrafter"/>
</dbReference>
<dbReference type="PRINTS" id="PR01862">
    <property type="entry name" value="BCL2FAMILY"/>
</dbReference>
<dbReference type="InterPro" id="IPR002475">
    <property type="entry name" value="Bcl2-like"/>
</dbReference>
<dbReference type="PRINTS" id="PR01867">
    <property type="entry name" value="BCL2RLATEDA1"/>
</dbReference>
<dbReference type="SUPFAM" id="SSF56854">
    <property type="entry name" value="Bcl-2 inhibitors of programmed cell death"/>
    <property type="match status" value="1"/>
</dbReference>
<dbReference type="PROSITE" id="PS50062">
    <property type="entry name" value="BCL2_FAMILY"/>
    <property type="match status" value="1"/>
</dbReference>
<dbReference type="InterPro" id="IPR036834">
    <property type="entry name" value="Bcl-2-like_sf"/>
</dbReference>
<dbReference type="GO" id="GO:0001836">
    <property type="term" value="P:release of cytochrome c from mitochondria"/>
    <property type="evidence" value="ECO:0007669"/>
    <property type="project" value="TreeGrafter"/>
</dbReference>
<dbReference type="GO" id="GO:0005741">
    <property type="term" value="C:mitochondrial outer membrane"/>
    <property type="evidence" value="ECO:0007669"/>
    <property type="project" value="TreeGrafter"/>
</dbReference>
<dbReference type="InterPro" id="IPR013282">
    <property type="entry name" value="Bcl2A1"/>
</dbReference>
<evidence type="ECO:0000256" key="1">
    <source>
        <dbReference type="ARBA" id="ARBA00009458"/>
    </source>
</evidence>
<dbReference type="GO" id="GO:0008630">
    <property type="term" value="P:intrinsic apoptotic signaling pathway in response to DNA damage"/>
    <property type="evidence" value="ECO:0007669"/>
    <property type="project" value="TreeGrafter"/>
</dbReference>
<reference evidence="6" key="3">
    <citation type="submission" date="2022-01" db="EMBL/GenBank/DDBJ databases">
        <authorList>
            <person name="Rubenstein D.R."/>
        </authorList>
    </citation>
    <scope>NUCLEOTIDE SEQUENCE</scope>
    <source>
        <strain evidence="6">SS15</strain>
        <tissue evidence="6">Liver</tissue>
    </source>
</reference>
<dbReference type="EMBL" id="JADDUC010000003">
    <property type="protein sequence ID" value="KAG0135636.1"/>
    <property type="molecule type" value="Genomic_DNA"/>
</dbReference>
<evidence type="ECO:0000313" key="5">
    <source>
        <dbReference type="EMBL" id="KAG0135636.1"/>
    </source>
</evidence>
<dbReference type="PANTHER" id="PTHR11256">
    <property type="entry name" value="BCL-2 RELATED"/>
    <property type="match status" value="1"/>
</dbReference>
<accession>A0A835P2C7</accession>
<evidence type="ECO:0000313" key="6">
    <source>
        <dbReference type="EMBL" id="KAI1235170.1"/>
    </source>
</evidence>
<evidence type="ECO:0000256" key="2">
    <source>
        <dbReference type="ARBA" id="ARBA00022703"/>
    </source>
</evidence>
<dbReference type="CDD" id="cd06845">
    <property type="entry name" value="Bcl-2_like"/>
    <property type="match status" value="1"/>
</dbReference>
<protein>
    <submittedName>
        <fullName evidence="6">Bcl-2-related protein A1</fullName>
    </submittedName>
</protein>
<dbReference type="Proteomes" id="UP000618051">
    <property type="component" value="Unassembled WGS sequence"/>
</dbReference>
<dbReference type="Gene3D" id="1.10.437.10">
    <property type="entry name" value="Blc2-like"/>
    <property type="match status" value="1"/>
</dbReference>
<name>A0A835P2C7_9PASS</name>
<dbReference type="AlphaFoldDB" id="A0A835P2C7"/>
<dbReference type="InterPro" id="IPR020726">
    <property type="entry name" value="Bcl2_BH2_motif_CS"/>
</dbReference>
<reference evidence="6 7" key="2">
    <citation type="journal article" date="2021" name="J. Hered.">
        <title>Feather Gene Expression Elucidates the Developmental Basis of Plumage Iridescence in African Starlings.</title>
        <authorList>
            <person name="Rubenstein D.R."/>
            <person name="Corvelo A."/>
            <person name="MacManes M.D."/>
            <person name="Maia R."/>
            <person name="Narzisi G."/>
            <person name="Rousaki A."/>
            <person name="Vandenabeele P."/>
            <person name="Shawkey M.D."/>
            <person name="Solomon J."/>
        </authorList>
    </citation>
    <scope>NUCLEOTIDE SEQUENCE [LARGE SCALE GENOMIC DNA]</scope>
    <source>
        <strain evidence="6">SS15</strain>
    </source>
</reference>
<dbReference type="PANTHER" id="PTHR11256:SF10">
    <property type="entry name" value="BCL-2-RELATED PROTEIN A1"/>
    <property type="match status" value="1"/>
</dbReference>
<dbReference type="GO" id="GO:0043066">
    <property type="term" value="P:negative regulation of apoptotic process"/>
    <property type="evidence" value="ECO:0007669"/>
    <property type="project" value="InterPro"/>
</dbReference>
<proteinExistence type="inferred from homology"/>
<dbReference type="InterPro" id="IPR046371">
    <property type="entry name" value="Bcl-2_BH1-3"/>
</dbReference>
<dbReference type="GO" id="GO:0051400">
    <property type="term" value="F:BH domain binding"/>
    <property type="evidence" value="ECO:0007669"/>
    <property type="project" value="TreeGrafter"/>
</dbReference>
<gene>
    <name evidence="6" type="ORF">IHE44_0002805</name>
    <name evidence="5" type="ORF">IHE44_005180</name>
</gene>
<evidence type="ECO:0000313" key="7">
    <source>
        <dbReference type="Proteomes" id="UP000618051"/>
    </source>
</evidence>
<keyword evidence="2" id="KW-0053">Apoptosis</keyword>
<dbReference type="EMBL" id="JADDUC020000013">
    <property type="protein sequence ID" value="KAI1235170.1"/>
    <property type="molecule type" value="Genomic_DNA"/>
</dbReference>